<evidence type="ECO:0000256" key="4">
    <source>
        <dbReference type="ARBA" id="ARBA00022801"/>
    </source>
</evidence>
<sequence>MQLRRVSKSVASGDPRNRCRCVLELAELGADTDACGKDRNVDLEWPDRRNARSLLPAAASPIFSDARNEGSGSHFFARKMNEASSCLSPEEPRSCDNREEGTTRELRSGSHMGKGKLGHSPTTSHSELTREGSSVDCGRRGGNEEKTEEKRSEKAGAERECERKTQRPRFDGDGSSLSPRSNASRGSACSTRSCESHEKVGRTLSGDSTGRDGVCSVSSARQPSLRRKSAAEEVGREVKVDGKALDSQIELVRTKNRGKSEVTRLGRGAGSACAVSVSPLGTARHVPSGRQPSERRQSAKPLTKLSSSSSSHNKTTMVPTVMNTPTRIEAGRQKFLIFDAPSQENLPAYIEEMRAYEVTDLVRTCERTYDDKTVLASGIRPHELIFPDGEAPPDDVIDEWLTLCNAVSQQRGAIAIHCVAGLGRAPVLVAIALIEKGMDPMDAIMFIRERRKGAINRRQLQFLKGYKRRSNYKKCCGGRCAIM</sequence>
<dbReference type="EMBL" id="LN714490">
    <property type="protein sequence ID" value="CEL71695.1"/>
    <property type="molecule type" value="Genomic_DNA"/>
</dbReference>
<evidence type="ECO:0000256" key="7">
    <source>
        <dbReference type="ARBA" id="ARBA00023288"/>
    </source>
</evidence>
<dbReference type="PROSITE" id="PS50054">
    <property type="entry name" value="TYR_PHOSPHATASE_DUAL"/>
    <property type="match status" value="1"/>
</dbReference>
<dbReference type="Pfam" id="PF22785">
    <property type="entry name" value="Tc-R-P"/>
    <property type="match status" value="1"/>
</dbReference>
<evidence type="ECO:0000313" key="13">
    <source>
        <dbReference type="EMBL" id="CEL71695.1"/>
    </source>
</evidence>
<dbReference type="CDD" id="cd14500">
    <property type="entry name" value="PTP-IVa"/>
    <property type="match status" value="1"/>
</dbReference>
<keyword evidence="7" id="KW-0449">Lipoprotein</keyword>
<feature type="region of interest" description="Disordered" evidence="10">
    <location>
        <begin position="276"/>
        <end position="318"/>
    </location>
</feature>
<name>A0A0F7UNJ8_TOXGV</name>
<evidence type="ECO:0000256" key="5">
    <source>
        <dbReference type="ARBA" id="ARBA00022912"/>
    </source>
</evidence>
<evidence type="ECO:0000256" key="2">
    <source>
        <dbReference type="ARBA" id="ARBA00013064"/>
    </source>
</evidence>
<comment type="similarity">
    <text evidence="1">Belongs to the protein-tyrosine phosphatase family.</text>
</comment>
<feature type="compositionally biased region" description="Low complexity" evidence="10">
    <location>
        <begin position="306"/>
        <end position="318"/>
    </location>
</feature>
<feature type="domain" description="Tyrosine specific protein phosphatases" evidence="12">
    <location>
        <begin position="398"/>
        <end position="462"/>
    </location>
</feature>
<feature type="compositionally biased region" description="Polar residues" evidence="10">
    <location>
        <begin position="175"/>
        <end position="193"/>
    </location>
</feature>
<dbReference type="InterPro" id="IPR050561">
    <property type="entry name" value="PTP"/>
</dbReference>
<dbReference type="PROSITE" id="PS50056">
    <property type="entry name" value="TYR_PHOSPHATASE_2"/>
    <property type="match status" value="1"/>
</dbReference>
<dbReference type="Gene3D" id="3.90.190.10">
    <property type="entry name" value="Protein tyrosine phosphatase superfamily"/>
    <property type="match status" value="1"/>
</dbReference>
<evidence type="ECO:0000256" key="3">
    <source>
        <dbReference type="ARBA" id="ARBA00022481"/>
    </source>
</evidence>
<evidence type="ECO:0000256" key="9">
    <source>
        <dbReference type="ARBA" id="ARBA00051722"/>
    </source>
</evidence>
<dbReference type="EC" id="3.1.3.48" evidence="2"/>
<dbReference type="PANTHER" id="PTHR23339">
    <property type="entry name" value="TYROSINE SPECIFIC PROTEIN PHOSPHATASE AND DUAL SPECIFICITY PROTEIN PHOSPHATASE"/>
    <property type="match status" value="1"/>
</dbReference>
<evidence type="ECO:0000256" key="1">
    <source>
        <dbReference type="ARBA" id="ARBA00009580"/>
    </source>
</evidence>
<dbReference type="InterPro" id="IPR029021">
    <property type="entry name" value="Prot-tyrosine_phosphatase-like"/>
</dbReference>
<evidence type="ECO:0000256" key="8">
    <source>
        <dbReference type="ARBA" id="ARBA00023289"/>
    </source>
</evidence>
<dbReference type="AlphaFoldDB" id="A0A0F7UNJ8"/>
<reference evidence="13" key="1">
    <citation type="journal article" date="2015" name="PLoS ONE">
        <title>Comprehensive Evaluation of Toxoplasma gondii VEG and Neospora caninum LIV Genomes with Tachyzoite Stage Transcriptome and Proteome Defines Novel Transcript Features.</title>
        <authorList>
            <person name="Ramaprasad A."/>
            <person name="Mourier T."/>
            <person name="Naeem R."/>
            <person name="Malas T.B."/>
            <person name="Moussa E."/>
            <person name="Panigrahi A."/>
            <person name="Vermont S.J."/>
            <person name="Otto T.D."/>
            <person name="Wastling J."/>
            <person name="Pain A."/>
        </authorList>
    </citation>
    <scope>NUCLEOTIDE SEQUENCE</scope>
    <source>
        <strain evidence="13">VEG</strain>
    </source>
</reference>
<evidence type="ECO:0000256" key="6">
    <source>
        <dbReference type="ARBA" id="ARBA00023157"/>
    </source>
</evidence>
<keyword evidence="8" id="KW-0636">Prenylation</keyword>
<keyword evidence="3" id="KW-0488">Methylation</keyword>
<keyword evidence="5" id="KW-0904">Protein phosphatase</keyword>
<dbReference type="SUPFAM" id="SSF52799">
    <property type="entry name" value="(Phosphotyrosine protein) phosphatases II"/>
    <property type="match status" value="1"/>
</dbReference>
<keyword evidence="4" id="KW-0378">Hydrolase</keyword>
<proteinExistence type="inferred from homology"/>
<dbReference type="GO" id="GO:0004725">
    <property type="term" value="F:protein tyrosine phosphatase activity"/>
    <property type="evidence" value="ECO:0007669"/>
    <property type="project" value="UniProtKB-EC"/>
</dbReference>
<dbReference type="InterPro" id="IPR020422">
    <property type="entry name" value="TYR_PHOSPHATASE_DUAL_dom"/>
</dbReference>
<organism evidence="13">
    <name type="scientific">Toxoplasma gondii (strain ATCC 50861 / VEG)</name>
    <dbReference type="NCBI Taxonomy" id="432359"/>
    <lineage>
        <taxon>Eukaryota</taxon>
        <taxon>Sar</taxon>
        <taxon>Alveolata</taxon>
        <taxon>Apicomplexa</taxon>
        <taxon>Conoidasida</taxon>
        <taxon>Coccidia</taxon>
        <taxon>Eucoccidiorida</taxon>
        <taxon>Eimeriorina</taxon>
        <taxon>Sarcocystidae</taxon>
        <taxon>Toxoplasma</taxon>
    </lineage>
</organism>
<accession>A0A0F7UNJ8</accession>
<evidence type="ECO:0000256" key="10">
    <source>
        <dbReference type="SAM" id="MobiDB-lite"/>
    </source>
</evidence>
<comment type="catalytic activity">
    <reaction evidence="9">
        <text>O-phospho-L-tyrosyl-[protein] + H2O = L-tyrosyl-[protein] + phosphate</text>
        <dbReference type="Rhea" id="RHEA:10684"/>
        <dbReference type="Rhea" id="RHEA-COMP:10136"/>
        <dbReference type="Rhea" id="RHEA-COMP:20101"/>
        <dbReference type="ChEBI" id="CHEBI:15377"/>
        <dbReference type="ChEBI" id="CHEBI:43474"/>
        <dbReference type="ChEBI" id="CHEBI:46858"/>
        <dbReference type="ChEBI" id="CHEBI:61978"/>
        <dbReference type="EC" id="3.1.3.48"/>
    </reaction>
</comment>
<dbReference type="FunFam" id="3.90.190.10:FF:000086">
    <property type="entry name" value="Protein tyrosine phosphatase-like protein"/>
    <property type="match status" value="1"/>
</dbReference>
<keyword evidence="6" id="KW-1015">Disulfide bond</keyword>
<feature type="compositionally biased region" description="Basic and acidic residues" evidence="10">
    <location>
        <begin position="137"/>
        <end position="172"/>
    </location>
</feature>
<evidence type="ECO:0000259" key="12">
    <source>
        <dbReference type="PROSITE" id="PS50056"/>
    </source>
</evidence>
<feature type="compositionally biased region" description="Basic and acidic residues" evidence="10">
    <location>
        <begin position="90"/>
        <end position="108"/>
    </location>
</feature>
<evidence type="ECO:0000259" key="11">
    <source>
        <dbReference type="PROSITE" id="PS50054"/>
    </source>
</evidence>
<dbReference type="InterPro" id="IPR000387">
    <property type="entry name" value="Tyr_Pase_dom"/>
</dbReference>
<protein>
    <recommendedName>
        <fullName evidence="2">protein-tyrosine-phosphatase</fullName>
        <ecNumber evidence="2">3.1.3.48</ecNumber>
    </recommendedName>
</protein>
<gene>
    <name evidence="13" type="ORF">BN1205_039660</name>
</gene>
<feature type="region of interest" description="Disordered" evidence="10">
    <location>
        <begin position="86"/>
        <end position="236"/>
    </location>
</feature>
<feature type="domain" description="Tyrosine-protein phosphatase" evidence="11">
    <location>
        <begin position="324"/>
        <end position="475"/>
    </location>
</feature>
<dbReference type="GO" id="GO:0005737">
    <property type="term" value="C:cytoplasm"/>
    <property type="evidence" value="ECO:0007669"/>
    <property type="project" value="UniProtKB-ARBA"/>
</dbReference>